<evidence type="ECO:0000256" key="2">
    <source>
        <dbReference type="ARBA" id="ARBA00011903"/>
    </source>
</evidence>
<dbReference type="RefSeq" id="XP_032816776.1">
    <property type="nucleotide sequence ID" value="XM_032960885.1"/>
</dbReference>
<dbReference type="KEGG" id="pmrn:116945852"/>
<dbReference type="Pfam" id="PF00017">
    <property type="entry name" value="SH2"/>
    <property type="match status" value="2"/>
</dbReference>
<keyword evidence="13" id="KW-0727">SH2 domain</keyword>
<reference evidence="17" key="2">
    <citation type="submission" date="2025-05" db="UniProtKB">
        <authorList>
            <consortium name="RefSeq"/>
        </authorList>
    </citation>
    <scope>NUCLEOTIDE SEQUENCE [LARGE SCALE GENOMIC DNA]</scope>
    <source>
        <tissue evidence="18">Sperm</tissue>
    </source>
</reference>
<evidence type="ECO:0000259" key="16">
    <source>
        <dbReference type="PROSITE" id="PS50011"/>
    </source>
</evidence>
<dbReference type="PROSITE" id="PS00109">
    <property type="entry name" value="PROTEIN_KINASE_TYR"/>
    <property type="match status" value="1"/>
</dbReference>
<dbReference type="InterPro" id="IPR011009">
    <property type="entry name" value="Kinase-like_dom_sf"/>
</dbReference>
<dbReference type="GO" id="GO:0005524">
    <property type="term" value="F:ATP binding"/>
    <property type="evidence" value="ECO:0007669"/>
    <property type="project" value="UniProtKB-UniRule"/>
</dbReference>
<feature type="domain" description="SH2" evidence="15">
    <location>
        <begin position="171"/>
        <end position="263"/>
    </location>
</feature>
<evidence type="ECO:0000259" key="15">
    <source>
        <dbReference type="PROSITE" id="PS50001"/>
    </source>
</evidence>
<evidence type="ECO:0000256" key="11">
    <source>
        <dbReference type="PIRSR" id="PIRSR000604-1"/>
    </source>
</evidence>
<dbReference type="Proteomes" id="UP001318040">
    <property type="component" value="Chromosome 1"/>
</dbReference>
<keyword evidence="8" id="KW-0391">Immunity</keyword>
<feature type="binding site" evidence="12 14">
    <location>
        <position position="398"/>
    </location>
    <ligand>
        <name>ATP</name>
        <dbReference type="ChEBI" id="CHEBI:30616"/>
    </ligand>
</feature>
<dbReference type="PRINTS" id="PR00109">
    <property type="entry name" value="TYRKINASE"/>
</dbReference>
<keyword evidence="17" id="KW-1185">Reference proteome</keyword>
<organism evidence="17 19">
    <name type="scientific">Petromyzon marinus</name>
    <name type="common">Sea lamprey</name>
    <dbReference type="NCBI Taxonomy" id="7757"/>
    <lineage>
        <taxon>Eukaryota</taxon>
        <taxon>Metazoa</taxon>
        <taxon>Chordata</taxon>
        <taxon>Craniata</taxon>
        <taxon>Vertebrata</taxon>
        <taxon>Cyclostomata</taxon>
        <taxon>Hyperoartia</taxon>
        <taxon>Petromyzontiformes</taxon>
        <taxon>Petromyzontidae</taxon>
        <taxon>Petromyzon</taxon>
    </lineage>
</organism>
<keyword evidence="5 12" id="KW-0547">Nucleotide-binding</keyword>
<dbReference type="EC" id="2.7.10.2" evidence="2"/>
<evidence type="ECO:0000256" key="6">
    <source>
        <dbReference type="ARBA" id="ARBA00022777"/>
    </source>
</evidence>
<protein>
    <recommendedName>
        <fullName evidence="2">non-specific protein-tyrosine kinase</fullName>
        <ecNumber evidence="2">2.7.10.2</ecNumber>
    </recommendedName>
</protein>
<dbReference type="PIRSF" id="PIRSF000604">
    <property type="entry name" value="TyrPK_SYK"/>
    <property type="match status" value="1"/>
</dbReference>
<dbReference type="SUPFAM" id="SSF55550">
    <property type="entry name" value="SH2 domain"/>
    <property type="match status" value="2"/>
</dbReference>
<evidence type="ECO:0000313" key="19">
    <source>
        <dbReference type="RefSeq" id="XP_032817502.1"/>
    </source>
</evidence>
<dbReference type="GO" id="GO:0002376">
    <property type="term" value="P:immune system process"/>
    <property type="evidence" value="ECO:0007669"/>
    <property type="project" value="UniProtKB-KW"/>
</dbReference>
<gene>
    <name evidence="18 19" type="primary">LOC116945852</name>
</gene>
<dbReference type="InterPro" id="IPR008266">
    <property type="entry name" value="Tyr_kinase_AS"/>
</dbReference>
<dbReference type="InterPro" id="IPR020635">
    <property type="entry name" value="Tyr_kinase_cat_dom"/>
</dbReference>
<dbReference type="PRINTS" id="PR00401">
    <property type="entry name" value="SH2DOMAIN"/>
</dbReference>
<evidence type="ECO:0000256" key="14">
    <source>
        <dbReference type="PROSITE-ProRule" id="PRU10141"/>
    </source>
</evidence>
<keyword evidence="7 12" id="KW-0067">ATP-binding</keyword>
<dbReference type="Gene3D" id="3.30.505.10">
    <property type="entry name" value="SH2 domain"/>
    <property type="match status" value="2"/>
</dbReference>
<dbReference type="InterPro" id="IPR036860">
    <property type="entry name" value="SH2_dom_sf"/>
</dbReference>
<evidence type="ECO:0000256" key="12">
    <source>
        <dbReference type="PIRSR" id="PIRSR000604-2"/>
    </source>
</evidence>
<evidence type="ECO:0000313" key="18">
    <source>
        <dbReference type="RefSeq" id="XP_032816776.1"/>
    </source>
</evidence>
<dbReference type="SMART" id="SM00219">
    <property type="entry name" value="TyrKc"/>
    <property type="match status" value="1"/>
</dbReference>
<dbReference type="Gene3D" id="1.10.510.10">
    <property type="entry name" value="Transferase(Phosphotransferase) domain 1"/>
    <property type="match status" value="1"/>
</dbReference>
<dbReference type="InterPro" id="IPR000980">
    <property type="entry name" value="SH2"/>
</dbReference>
<evidence type="ECO:0000256" key="9">
    <source>
        <dbReference type="ARBA" id="ARBA00023137"/>
    </source>
</evidence>
<dbReference type="SUPFAM" id="SSF56112">
    <property type="entry name" value="Protein kinase-like (PK-like)"/>
    <property type="match status" value="1"/>
</dbReference>
<keyword evidence="4" id="KW-0808">Transferase</keyword>
<dbReference type="Pfam" id="PF07714">
    <property type="entry name" value="PK_Tyr_Ser-Thr"/>
    <property type="match status" value="1"/>
</dbReference>
<evidence type="ECO:0000256" key="7">
    <source>
        <dbReference type="ARBA" id="ARBA00022840"/>
    </source>
</evidence>
<comment type="subcellular location">
    <subcellularLocation>
        <location evidence="1">Cell membrane</location>
    </subcellularLocation>
</comment>
<feature type="active site" description="Proton acceptor" evidence="11">
    <location>
        <position position="493"/>
    </location>
</feature>
<dbReference type="SMART" id="SM00252">
    <property type="entry name" value="SH2"/>
    <property type="match status" value="2"/>
</dbReference>
<dbReference type="GeneID" id="116945852"/>
<dbReference type="PANTHER" id="PTHR24418">
    <property type="entry name" value="TYROSINE-PROTEIN KINASE"/>
    <property type="match status" value="1"/>
</dbReference>
<proteinExistence type="predicted"/>
<dbReference type="InterPro" id="IPR050198">
    <property type="entry name" value="Non-receptor_tyrosine_kinases"/>
</dbReference>
<dbReference type="RefSeq" id="XP_032817502.1">
    <property type="nucleotide sequence ID" value="XM_032961611.1"/>
</dbReference>
<dbReference type="GO" id="GO:0005886">
    <property type="term" value="C:plasma membrane"/>
    <property type="evidence" value="ECO:0007669"/>
    <property type="project" value="UniProtKB-SubCell"/>
</dbReference>
<dbReference type="GO" id="GO:0035556">
    <property type="term" value="P:intracellular signal transduction"/>
    <property type="evidence" value="ECO:0007669"/>
    <property type="project" value="InterPro"/>
</dbReference>
<evidence type="ECO:0000256" key="4">
    <source>
        <dbReference type="ARBA" id="ARBA00022679"/>
    </source>
</evidence>
<dbReference type="PROSITE" id="PS50001">
    <property type="entry name" value="SH2"/>
    <property type="match status" value="2"/>
</dbReference>
<dbReference type="InterPro" id="IPR023420">
    <property type="entry name" value="Kinase_SYK/ZAP-70_inter-SH2_sf"/>
</dbReference>
<dbReference type="AlphaFoldDB" id="A0AAJ7TJ56"/>
<name>A0AAJ7TJ56_PETMA</name>
<evidence type="ECO:0000256" key="1">
    <source>
        <dbReference type="ARBA" id="ARBA00004236"/>
    </source>
</evidence>
<dbReference type="PROSITE" id="PS00107">
    <property type="entry name" value="PROTEIN_KINASE_ATP"/>
    <property type="match status" value="1"/>
</dbReference>
<dbReference type="Gene3D" id="3.30.200.20">
    <property type="entry name" value="Phosphorylase Kinase, domain 1"/>
    <property type="match status" value="1"/>
</dbReference>
<reference evidence="19" key="1">
    <citation type="submission" date="2025-04" db="UniProtKB">
        <authorList>
            <consortium name="RefSeq"/>
        </authorList>
    </citation>
    <scope>IDENTIFICATION</scope>
    <source>
        <tissue evidence="19">Sperm</tissue>
    </source>
</reference>
<feature type="domain" description="Protein kinase" evidence="16">
    <location>
        <begin position="367"/>
        <end position="632"/>
    </location>
</feature>
<comment type="catalytic activity">
    <reaction evidence="10">
        <text>L-tyrosyl-[protein] + ATP = O-phospho-L-tyrosyl-[protein] + ADP + H(+)</text>
        <dbReference type="Rhea" id="RHEA:10596"/>
        <dbReference type="Rhea" id="RHEA-COMP:10136"/>
        <dbReference type="Rhea" id="RHEA-COMP:20101"/>
        <dbReference type="ChEBI" id="CHEBI:15378"/>
        <dbReference type="ChEBI" id="CHEBI:30616"/>
        <dbReference type="ChEBI" id="CHEBI:46858"/>
        <dbReference type="ChEBI" id="CHEBI:61978"/>
        <dbReference type="ChEBI" id="CHEBI:456216"/>
        <dbReference type="EC" id="2.7.10.2"/>
    </reaction>
</comment>
<sequence length="652" mass="73549">MDASGEPLPYYFGHVGRDEAEGHLRATGFVEGLFLLRKSTSTVGGLVLSVVCRGRVHHYEVEPRPYDTGPGLEGRGYGIDGGRTHAGPAELCAHHEQGADGLCCPLVVPCHRPDGTPPRSGYFEDVKDQTIRDYVRKKYHVEGAEADALIMRQRPDLEKEVASSLHEKLPWFHGSISRKTSEERLLSQRQVPNGRFLIRQRNTGGSFAISLVFKKKVFHYVVDTDKSTKLSIPEGRKFDALWQMVEHYSMKEDGLMCALGEACICPEYVDLYGNYVDQARTHEPTRKNWFSSSFPSALRLKNLIPAITNGFSSPEPPIENPGPVQNNVYYSKPPLPGAAVSDPEGEGVYSDLSDLRCIYLNRNLLQLQHNTELGSGNFGTVQKGTYTLAGKEVQVAVKVLKPVENQETLKKDLMKEAELMHQLDHPFIVKMFGVCEGEALMLVMEMAPLGALNKYLREHRYSGTMPVENILELMHQVSAGMKYLEERNFVHRDLAARNVLLVNERYAKISDFGLSKALASDEYYKASNVGRWPIKWYAPECINYRRFTSKGDVWSFGVTMWEAFSFGSKPYPKMKGHEVLVFLESGMRLDKPEHCPDPVYQIMLAAWNLSPDARPMFHEIDMQLESLKNETLNLGQDTLLPKMPSRRSTTRP</sequence>
<dbReference type="Gene3D" id="1.10.930.10">
    <property type="entry name" value="Syk Kinase, Chain A, domain 2"/>
    <property type="match status" value="1"/>
</dbReference>
<dbReference type="GO" id="GO:0005737">
    <property type="term" value="C:cytoplasm"/>
    <property type="evidence" value="ECO:0007669"/>
    <property type="project" value="InterPro"/>
</dbReference>
<evidence type="ECO:0000256" key="3">
    <source>
        <dbReference type="ARBA" id="ARBA00022475"/>
    </source>
</evidence>
<dbReference type="InterPro" id="IPR001245">
    <property type="entry name" value="Ser-Thr/Tyr_kinase_cat_dom"/>
</dbReference>
<evidence type="ECO:0000256" key="8">
    <source>
        <dbReference type="ARBA" id="ARBA00022859"/>
    </source>
</evidence>
<keyword evidence="6" id="KW-0418">Kinase</keyword>
<dbReference type="PROSITE" id="PS50011">
    <property type="entry name" value="PROTEIN_KINASE_DOM"/>
    <property type="match status" value="1"/>
</dbReference>
<evidence type="ECO:0000256" key="10">
    <source>
        <dbReference type="ARBA" id="ARBA00051245"/>
    </source>
</evidence>
<evidence type="ECO:0000256" key="13">
    <source>
        <dbReference type="PROSITE-ProRule" id="PRU00191"/>
    </source>
</evidence>
<evidence type="ECO:0000256" key="5">
    <source>
        <dbReference type="ARBA" id="ARBA00022741"/>
    </source>
</evidence>
<keyword evidence="3" id="KW-0472">Membrane</keyword>
<dbReference type="InterPro" id="IPR012234">
    <property type="entry name" value="Tyr_kinase_non-rcpt_SYK/ZAP70"/>
</dbReference>
<evidence type="ECO:0000313" key="17">
    <source>
        <dbReference type="Proteomes" id="UP001318040"/>
    </source>
</evidence>
<keyword evidence="9" id="KW-0829">Tyrosine-protein kinase</keyword>
<accession>A0AAJ7TJ56</accession>
<feature type="domain" description="SH2" evidence="15">
    <location>
        <begin position="10"/>
        <end position="110"/>
    </location>
</feature>
<dbReference type="InterPro" id="IPR017441">
    <property type="entry name" value="Protein_kinase_ATP_BS"/>
</dbReference>
<dbReference type="GO" id="GO:0004715">
    <property type="term" value="F:non-membrane spanning protein tyrosine kinase activity"/>
    <property type="evidence" value="ECO:0007669"/>
    <property type="project" value="UniProtKB-EC"/>
</dbReference>
<feature type="binding site" evidence="12">
    <location>
        <begin position="373"/>
        <end position="381"/>
    </location>
    <ligand>
        <name>ATP</name>
        <dbReference type="ChEBI" id="CHEBI:30616"/>
    </ligand>
</feature>
<dbReference type="InterPro" id="IPR000719">
    <property type="entry name" value="Prot_kinase_dom"/>
</dbReference>
<keyword evidence="3" id="KW-1003">Cell membrane</keyword>
<dbReference type="FunFam" id="1.10.510.10:FF:000216">
    <property type="entry name" value="Tyrosine-protein kinase SYK"/>
    <property type="match status" value="1"/>
</dbReference>